<dbReference type="EMBL" id="BMAW01081038">
    <property type="protein sequence ID" value="GFU22650.1"/>
    <property type="molecule type" value="Genomic_DNA"/>
</dbReference>
<evidence type="ECO:0000313" key="2">
    <source>
        <dbReference type="EMBL" id="GFU22650.1"/>
    </source>
</evidence>
<sequence>MESIELGNQLLCKSKETTPIPTPVKNSKDEKGFSTPPPRNIAKNFNSMNIQSQTLLTTSDRCQNLTASSNAFSDSTTQQPIESTQKTPYPHL</sequence>
<protein>
    <submittedName>
        <fullName evidence="2">Uncharacterized protein</fullName>
    </submittedName>
</protein>
<comment type="caution">
    <text evidence="2">The sequence shown here is derived from an EMBL/GenBank/DDBJ whole genome shotgun (WGS) entry which is preliminary data.</text>
</comment>
<feature type="region of interest" description="Disordered" evidence="1">
    <location>
        <begin position="1"/>
        <end position="45"/>
    </location>
</feature>
<evidence type="ECO:0000313" key="3">
    <source>
        <dbReference type="Proteomes" id="UP000887013"/>
    </source>
</evidence>
<evidence type="ECO:0000256" key="1">
    <source>
        <dbReference type="SAM" id="MobiDB-lite"/>
    </source>
</evidence>
<proteinExistence type="predicted"/>
<reference evidence="2" key="1">
    <citation type="submission" date="2020-08" db="EMBL/GenBank/DDBJ databases">
        <title>Multicomponent nature underlies the extraordinary mechanical properties of spider dragline silk.</title>
        <authorList>
            <person name="Kono N."/>
            <person name="Nakamura H."/>
            <person name="Mori M."/>
            <person name="Yoshida Y."/>
            <person name="Ohtoshi R."/>
            <person name="Malay A.D."/>
            <person name="Moran D.A.P."/>
            <person name="Tomita M."/>
            <person name="Numata K."/>
            <person name="Arakawa K."/>
        </authorList>
    </citation>
    <scope>NUCLEOTIDE SEQUENCE</scope>
</reference>
<dbReference type="Proteomes" id="UP000887013">
    <property type="component" value="Unassembled WGS sequence"/>
</dbReference>
<name>A0A8X6QND8_NEPPI</name>
<organism evidence="2 3">
    <name type="scientific">Nephila pilipes</name>
    <name type="common">Giant wood spider</name>
    <name type="synonym">Nephila maculata</name>
    <dbReference type="NCBI Taxonomy" id="299642"/>
    <lineage>
        <taxon>Eukaryota</taxon>
        <taxon>Metazoa</taxon>
        <taxon>Ecdysozoa</taxon>
        <taxon>Arthropoda</taxon>
        <taxon>Chelicerata</taxon>
        <taxon>Arachnida</taxon>
        <taxon>Araneae</taxon>
        <taxon>Araneomorphae</taxon>
        <taxon>Entelegynae</taxon>
        <taxon>Araneoidea</taxon>
        <taxon>Nephilidae</taxon>
        <taxon>Nephila</taxon>
    </lineage>
</organism>
<accession>A0A8X6QND8</accession>
<keyword evidence="3" id="KW-1185">Reference proteome</keyword>
<feature type="region of interest" description="Disordered" evidence="1">
    <location>
        <begin position="67"/>
        <end position="92"/>
    </location>
</feature>
<dbReference type="AlphaFoldDB" id="A0A8X6QND8"/>
<gene>
    <name evidence="2" type="ORF">NPIL_54551</name>
</gene>